<evidence type="ECO:0000256" key="5">
    <source>
        <dbReference type="ARBA" id="ARBA00022714"/>
    </source>
</evidence>
<keyword evidence="16" id="KW-1185">Reference proteome</keyword>
<dbReference type="InterPro" id="IPR050415">
    <property type="entry name" value="MRET"/>
</dbReference>
<evidence type="ECO:0000313" key="16">
    <source>
        <dbReference type="Proteomes" id="UP001164439"/>
    </source>
</evidence>
<evidence type="ECO:0000256" key="12">
    <source>
        <dbReference type="ARBA" id="ARBA00023136"/>
    </source>
</evidence>
<feature type="transmembrane region" description="Helical" evidence="13">
    <location>
        <begin position="70"/>
        <end position="87"/>
    </location>
</feature>
<dbReference type="PANTHER" id="PTHR47354">
    <property type="entry name" value="NADH OXIDOREDUCTASE HCR"/>
    <property type="match status" value="1"/>
</dbReference>
<protein>
    <submittedName>
        <fullName evidence="15">Ferredoxin reductase family protein</fullName>
    </submittedName>
</protein>
<keyword evidence="4 13" id="KW-0812">Transmembrane</keyword>
<dbReference type="SUPFAM" id="SSF63380">
    <property type="entry name" value="Riboflavin synthase domain-like"/>
    <property type="match status" value="1"/>
</dbReference>
<evidence type="ECO:0000256" key="2">
    <source>
        <dbReference type="ARBA" id="ARBA00004141"/>
    </source>
</evidence>
<evidence type="ECO:0000256" key="11">
    <source>
        <dbReference type="ARBA" id="ARBA00023014"/>
    </source>
</evidence>
<dbReference type="Proteomes" id="UP001164439">
    <property type="component" value="Chromosome"/>
</dbReference>
<keyword evidence="6" id="KW-0479">Metal-binding</keyword>
<proteinExistence type="predicted"/>
<dbReference type="EMBL" id="CP114413">
    <property type="protein sequence ID" value="WAZ19105.1"/>
    <property type="molecule type" value="Genomic_DNA"/>
</dbReference>
<keyword evidence="5" id="KW-0001">2Fe-2S</keyword>
<dbReference type="InterPro" id="IPR017938">
    <property type="entry name" value="Riboflavin_synthase-like_b-brl"/>
</dbReference>
<feature type="transmembrane region" description="Helical" evidence="13">
    <location>
        <begin position="213"/>
        <end position="232"/>
    </location>
</feature>
<keyword evidence="3" id="KW-0285">Flavoprotein</keyword>
<keyword evidence="12 13" id="KW-0472">Membrane</keyword>
<feature type="transmembrane region" description="Helical" evidence="13">
    <location>
        <begin position="108"/>
        <end position="128"/>
    </location>
</feature>
<evidence type="ECO:0000256" key="9">
    <source>
        <dbReference type="ARBA" id="ARBA00023002"/>
    </source>
</evidence>
<accession>A0ABY7K5M8</accession>
<evidence type="ECO:0000313" key="15">
    <source>
        <dbReference type="EMBL" id="WAZ19105.1"/>
    </source>
</evidence>
<dbReference type="InterPro" id="IPR039261">
    <property type="entry name" value="FNR_nucleotide-bd"/>
</dbReference>
<evidence type="ECO:0000256" key="7">
    <source>
        <dbReference type="ARBA" id="ARBA00022827"/>
    </source>
</evidence>
<dbReference type="InterPro" id="IPR017927">
    <property type="entry name" value="FAD-bd_FR_type"/>
</dbReference>
<reference evidence="15" key="1">
    <citation type="submission" date="2022-12" db="EMBL/GenBank/DDBJ databases">
        <authorList>
            <person name="Ruckert C."/>
            <person name="Busche T."/>
            <person name="Kalinowski J."/>
            <person name="Wittmann C."/>
        </authorList>
    </citation>
    <scope>NUCLEOTIDE SEQUENCE</scope>
    <source>
        <strain evidence="15">DSM 40467</strain>
    </source>
</reference>
<evidence type="ECO:0000256" key="3">
    <source>
        <dbReference type="ARBA" id="ARBA00022630"/>
    </source>
</evidence>
<keyword evidence="10" id="KW-0408">Iron</keyword>
<comment type="subcellular location">
    <subcellularLocation>
        <location evidence="2">Membrane</location>
        <topology evidence="2">Multi-pass membrane protein</topology>
    </subcellularLocation>
</comment>
<keyword evidence="11" id="KW-0411">Iron-sulfur</keyword>
<dbReference type="PROSITE" id="PS51384">
    <property type="entry name" value="FAD_FR"/>
    <property type="match status" value="1"/>
</dbReference>
<organism evidence="15 16">
    <name type="scientific">Streptomyces cinnabarinus</name>
    <dbReference type="NCBI Taxonomy" id="67287"/>
    <lineage>
        <taxon>Bacteria</taxon>
        <taxon>Bacillati</taxon>
        <taxon>Actinomycetota</taxon>
        <taxon>Actinomycetes</taxon>
        <taxon>Kitasatosporales</taxon>
        <taxon>Streptomycetaceae</taxon>
        <taxon>Streptomyces</taxon>
    </lineage>
</organism>
<dbReference type="SUPFAM" id="SSF52343">
    <property type="entry name" value="Ferredoxin reductase-like, C-terminal NADP-linked domain"/>
    <property type="match status" value="1"/>
</dbReference>
<keyword evidence="7" id="KW-0274">FAD</keyword>
<feature type="transmembrane region" description="Helical" evidence="13">
    <location>
        <begin position="31"/>
        <end position="50"/>
    </location>
</feature>
<gene>
    <name evidence="15" type="ORF">STRCI_000132</name>
</gene>
<keyword evidence="8 13" id="KW-1133">Transmembrane helix</keyword>
<feature type="transmembrane region" description="Helical" evidence="13">
    <location>
        <begin position="148"/>
        <end position="167"/>
    </location>
</feature>
<dbReference type="PANTHER" id="PTHR47354:SF8">
    <property type="entry name" value="1,2-PHENYLACETYL-COA EPOXIDASE, SUBUNIT E"/>
    <property type="match status" value="1"/>
</dbReference>
<name>A0ABY7K5M8_9ACTN</name>
<feature type="transmembrane region" description="Helical" evidence="13">
    <location>
        <begin position="179"/>
        <end position="198"/>
    </location>
</feature>
<evidence type="ECO:0000256" key="13">
    <source>
        <dbReference type="SAM" id="Phobius"/>
    </source>
</evidence>
<dbReference type="RefSeq" id="WP_269656788.1">
    <property type="nucleotide sequence ID" value="NZ_CP114413.1"/>
</dbReference>
<dbReference type="Pfam" id="PF01794">
    <property type="entry name" value="Ferric_reduct"/>
    <property type="match status" value="1"/>
</dbReference>
<dbReference type="InterPro" id="IPR001433">
    <property type="entry name" value="OxRdtase_FAD/NAD-bd"/>
</dbReference>
<dbReference type="Gene3D" id="2.40.30.10">
    <property type="entry name" value="Translation factors"/>
    <property type="match status" value="1"/>
</dbReference>
<feature type="domain" description="FAD-binding FR-type" evidence="14">
    <location>
        <begin position="237"/>
        <end position="337"/>
    </location>
</feature>
<evidence type="ECO:0000256" key="10">
    <source>
        <dbReference type="ARBA" id="ARBA00023004"/>
    </source>
</evidence>
<evidence type="ECO:0000256" key="4">
    <source>
        <dbReference type="ARBA" id="ARBA00022692"/>
    </source>
</evidence>
<keyword evidence="9" id="KW-0560">Oxidoreductase</keyword>
<dbReference type="InterPro" id="IPR013130">
    <property type="entry name" value="Fe3_Rdtase_TM_dom"/>
</dbReference>
<dbReference type="CDD" id="cd06198">
    <property type="entry name" value="FNR_like_3"/>
    <property type="match status" value="1"/>
</dbReference>
<sequence>MERADALTTIQQSRAGRRQAMRRIRSRRSPAVPLLALGWAGAGAVLWLWWRNTPAVPLTGAEWLVGAGRMTGLLAGYAIALTILQMARVPALERRVGSDRVARWHAMTGRYALCLTIAHVVLIVYGYAAQADLGVIAQSVSIVTDYPSMIEATVGTLLLLFVGFVSAGAVRRRMRYETWYYLHLLTYGAVYLAFWHQLATGSEFADDAAARTAWYGLYVTVGALLLWFRVLTPVRLNLRHRMRVESVVREAPGVVSVLIRGRRLHRLGAEAGQFFRWRFLTGGLRWTANPYSLSAPPRPDLLRITVKAVGGHSAALAGLRPGTRVWAEGPYGALTAARRSRGKVLLLAGGAGITPLRALFETLPAAPGDLTLLYRARTPEELALRGELEAIADARGARLLYVVNKPDGSRASITTKTLRRLLPDIARHDVYLCGPPGLAEEWYAALCEAGVPGRRIHYESFEF</sequence>
<comment type="cofactor">
    <cofactor evidence="1">
        <name>FAD</name>
        <dbReference type="ChEBI" id="CHEBI:57692"/>
    </cofactor>
</comment>
<evidence type="ECO:0000259" key="14">
    <source>
        <dbReference type="PROSITE" id="PS51384"/>
    </source>
</evidence>
<dbReference type="PRINTS" id="PR00410">
    <property type="entry name" value="PHEHYDRXLASE"/>
</dbReference>
<dbReference type="Gene3D" id="3.40.50.80">
    <property type="entry name" value="Nucleotide-binding domain of ferredoxin-NADP reductase (FNR) module"/>
    <property type="match status" value="1"/>
</dbReference>
<evidence type="ECO:0000256" key="8">
    <source>
        <dbReference type="ARBA" id="ARBA00022989"/>
    </source>
</evidence>
<evidence type="ECO:0000256" key="1">
    <source>
        <dbReference type="ARBA" id="ARBA00001974"/>
    </source>
</evidence>
<evidence type="ECO:0000256" key="6">
    <source>
        <dbReference type="ARBA" id="ARBA00022723"/>
    </source>
</evidence>
<dbReference type="Pfam" id="PF00175">
    <property type="entry name" value="NAD_binding_1"/>
    <property type="match status" value="1"/>
</dbReference>